<reference evidence="2 3" key="1">
    <citation type="journal article" date="2023" name="Sci. Data">
        <title>Genome assembly of the Korean intertidal mud-creeper Batillaria attramentaria.</title>
        <authorList>
            <person name="Patra A.K."/>
            <person name="Ho P.T."/>
            <person name="Jun S."/>
            <person name="Lee S.J."/>
            <person name="Kim Y."/>
            <person name="Won Y.J."/>
        </authorList>
    </citation>
    <scope>NUCLEOTIDE SEQUENCE [LARGE SCALE GENOMIC DNA]</scope>
    <source>
        <strain evidence="2">Wonlab-2016</strain>
    </source>
</reference>
<keyword evidence="1" id="KW-0732">Signal</keyword>
<evidence type="ECO:0000256" key="1">
    <source>
        <dbReference type="SAM" id="SignalP"/>
    </source>
</evidence>
<sequence length="136" mass="14782">MIHISLSGNSPLWNGLLVLLGPLPKLILALAKYHQDTADNVLATQQNGRQGATMKSQEAGCHKTGLRHKRLEGFMGPAWARLISNPIVQPRRSEARMTLEVLCPIQPPLEAGTFPLVGGPQPARNPLVNSVIETPR</sequence>
<dbReference type="EMBL" id="JACVVK020000028">
    <property type="protein sequence ID" value="KAK7501991.1"/>
    <property type="molecule type" value="Genomic_DNA"/>
</dbReference>
<dbReference type="Proteomes" id="UP001519460">
    <property type="component" value="Unassembled WGS sequence"/>
</dbReference>
<name>A0ABD0LS63_9CAEN</name>
<accession>A0ABD0LS63</accession>
<keyword evidence="3" id="KW-1185">Reference proteome</keyword>
<gene>
    <name evidence="2" type="ORF">BaRGS_00006743</name>
</gene>
<protein>
    <submittedName>
        <fullName evidence="2">Uncharacterized protein</fullName>
    </submittedName>
</protein>
<proteinExistence type="predicted"/>
<dbReference type="AlphaFoldDB" id="A0ABD0LS63"/>
<evidence type="ECO:0000313" key="2">
    <source>
        <dbReference type="EMBL" id="KAK7501991.1"/>
    </source>
</evidence>
<feature type="signal peptide" evidence="1">
    <location>
        <begin position="1"/>
        <end position="31"/>
    </location>
</feature>
<evidence type="ECO:0000313" key="3">
    <source>
        <dbReference type="Proteomes" id="UP001519460"/>
    </source>
</evidence>
<feature type="chain" id="PRO_5044862503" evidence="1">
    <location>
        <begin position="32"/>
        <end position="136"/>
    </location>
</feature>
<comment type="caution">
    <text evidence="2">The sequence shown here is derived from an EMBL/GenBank/DDBJ whole genome shotgun (WGS) entry which is preliminary data.</text>
</comment>
<organism evidence="2 3">
    <name type="scientific">Batillaria attramentaria</name>
    <dbReference type="NCBI Taxonomy" id="370345"/>
    <lineage>
        <taxon>Eukaryota</taxon>
        <taxon>Metazoa</taxon>
        <taxon>Spiralia</taxon>
        <taxon>Lophotrochozoa</taxon>
        <taxon>Mollusca</taxon>
        <taxon>Gastropoda</taxon>
        <taxon>Caenogastropoda</taxon>
        <taxon>Sorbeoconcha</taxon>
        <taxon>Cerithioidea</taxon>
        <taxon>Batillariidae</taxon>
        <taxon>Batillaria</taxon>
    </lineage>
</organism>